<dbReference type="InterPro" id="IPR004113">
    <property type="entry name" value="FAD-bd_oxidored_4_C"/>
</dbReference>
<dbReference type="Gene3D" id="3.30.43.10">
    <property type="entry name" value="Uridine Diphospho-n-acetylenolpyruvylglucosamine Reductase, domain 2"/>
    <property type="match status" value="1"/>
</dbReference>
<dbReference type="AlphaFoldDB" id="A0A0X8X6C0"/>
<dbReference type="PANTHER" id="PTHR43716">
    <property type="entry name" value="D-2-HYDROXYGLUTARATE DEHYDROGENASE, MITOCHONDRIAL"/>
    <property type="match status" value="1"/>
</dbReference>
<keyword evidence="6" id="KW-1185">Reference proteome</keyword>
<dbReference type="Proteomes" id="UP000218890">
    <property type="component" value="Chromosome"/>
</dbReference>
<protein>
    <submittedName>
        <fullName evidence="5">FAD dependent oxidoreductase</fullName>
    </submittedName>
</protein>
<dbReference type="PANTHER" id="PTHR43716:SF2">
    <property type="entry name" value="BLL6224 PROTEIN"/>
    <property type="match status" value="1"/>
</dbReference>
<proteinExistence type="inferred from homology"/>
<dbReference type="Gene3D" id="1.10.45.10">
    <property type="entry name" value="Vanillyl-alcohol Oxidase, Chain A, domain 4"/>
    <property type="match status" value="1"/>
</dbReference>
<dbReference type="SUPFAM" id="SSF55103">
    <property type="entry name" value="FAD-linked oxidases, C-terminal domain"/>
    <property type="match status" value="1"/>
</dbReference>
<comment type="similarity">
    <text evidence="1">Belongs to the FAD-binding oxidoreductase/transferase type 4 family.</text>
</comment>
<dbReference type="InterPro" id="IPR016171">
    <property type="entry name" value="Vanillyl_alc_oxidase_C-sub2"/>
</dbReference>
<dbReference type="InterPro" id="IPR016167">
    <property type="entry name" value="FAD-bd_PCMH_sub1"/>
</dbReference>
<dbReference type="InterPro" id="IPR036318">
    <property type="entry name" value="FAD-bd_PCMH-like_sf"/>
</dbReference>
<evidence type="ECO:0000256" key="3">
    <source>
        <dbReference type="ARBA" id="ARBA00022827"/>
    </source>
</evidence>
<dbReference type="InterPro" id="IPR016166">
    <property type="entry name" value="FAD-bd_PCMH"/>
</dbReference>
<feature type="domain" description="FAD-binding PCMH-type" evidence="4">
    <location>
        <begin position="48"/>
        <end position="228"/>
    </location>
</feature>
<dbReference type="InterPro" id="IPR051264">
    <property type="entry name" value="FAD-oxidored/transferase_4"/>
</dbReference>
<dbReference type="Pfam" id="PF02913">
    <property type="entry name" value="FAD-oxidase_C"/>
    <property type="match status" value="1"/>
</dbReference>
<evidence type="ECO:0000313" key="5">
    <source>
        <dbReference type="EMBL" id="BAU56452.2"/>
    </source>
</evidence>
<evidence type="ECO:0000259" key="4">
    <source>
        <dbReference type="PROSITE" id="PS51387"/>
    </source>
</evidence>
<organism evidence="5 6">
    <name type="scientific">Halorhodospira halochloris</name>
    <name type="common">Ectothiorhodospira halochloris</name>
    <dbReference type="NCBI Taxonomy" id="1052"/>
    <lineage>
        <taxon>Bacteria</taxon>
        <taxon>Pseudomonadati</taxon>
        <taxon>Pseudomonadota</taxon>
        <taxon>Gammaproteobacteria</taxon>
        <taxon>Chromatiales</taxon>
        <taxon>Ectothiorhodospiraceae</taxon>
        <taxon>Halorhodospira</taxon>
    </lineage>
</organism>
<keyword evidence="3" id="KW-0274">FAD</keyword>
<dbReference type="EMBL" id="AP017372">
    <property type="protein sequence ID" value="BAU56452.2"/>
    <property type="molecule type" value="Genomic_DNA"/>
</dbReference>
<dbReference type="Gene3D" id="3.30.70.2740">
    <property type="match status" value="1"/>
</dbReference>
<reference evidence="5" key="1">
    <citation type="submission" date="2016-02" db="EMBL/GenBank/DDBJ databases">
        <title>Halorhodospira halochloris DSM-1059 complete genome, version 2.</title>
        <authorList>
            <person name="Tsukatani Y."/>
        </authorList>
    </citation>
    <scope>NUCLEOTIDE SEQUENCE</scope>
    <source>
        <strain evidence="5">DSM 1059</strain>
    </source>
</reference>
<dbReference type="GO" id="GO:0022904">
    <property type="term" value="P:respiratory electron transport chain"/>
    <property type="evidence" value="ECO:0007669"/>
    <property type="project" value="TreeGrafter"/>
</dbReference>
<accession>A0A0X8X6C0</accession>
<dbReference type="InterPro" id="IPR006094">
    <property type="entry name" value="Oxid_FAD_bind_N"/>
</dbReference>
<name>A0A0X8X6C0_HALHR</name>
<dbReference type="GO" id="GO:0003824">
    <property type="term" value="F:catalytic activity"/>
    <property type="evidence" value="ECO:0007669"/>
    <property type="project" value="InterPro"/>
</dbReference>
<dbReference type="Gene3D" id="3.30.465.10">
    <property type="match status" value="1"/>
</dbReference>
<dbReference type="KEGG" id="hhk:HH1059_23830"/>
<dbReference type="GO" id="GO:0071949">
    <property type="term" value="F:FAD binding"/>
    <property type="evidence" value="ECO:0007669"/>
    <property type="project" value="InterPro"/>
</dbReference>
<dbReference type="Gene3D" id="3.30.70.2190">
    <property type="match status" value="1"/>
</dbReference>
<sequence length="486" mass="52153">MLAAACHPSTTENPPMLIDELRRKLDPTAVITDPHRLAPYMQERRGLYPGKGQVVVRPANVRDITQAIEICHRHGASIVPQAGNTGTVGGGSPRSATEVVLSVERLEAIREIDPDDGTITVESGCTLASIQRAAYSAGRLFPLSLPSQEQCRVGGNLATNAGGLNVLRYGTTRELTLGIEVVLADGRIWSNLTGLRKDNSAYDLKDLFIGSEGTLGVITAAKLRLFPLPRCRRVTLLSLPSVDAALPLLRQLQAESGDAVVAAELISSTAMAMGQLLEGTPANPLAEADWYLLLELASPDPRADLDTCLSSILEPAMNDGSVSDAAISSSESSAERLWLLRTAIPDGQKHAGASIKHDISVRPGELSKFLPKALAAITEYDKDIRPCVFGHVGDGNLHFNLTQPAQGSADDFLARRAEINRIVHDIVAKHHGSIAAEHGVGQLRLSELSRCADPLSLELMGRIKDALDPNGIFNRGKKIPWTRFAQ</sequence>
<evidence type="ECO:0000256" key="1">
    <source>
        <dbReference type="ARBA" id="ARBA00008000"/>
    </source>
</evidence>
<gene>
    <name evidence="5" type="ORF">HH1059_23830</name>
</gene>
<dbReference type="Pfam" id="PF01565">
    <property type="entry name" value="FAD_binding_4"/>
    <property type="match status" value="1"/>
</dbReference>
<dbReference type="InterPro" id="IPR016164">
    <property type="entry name" value="FAD-linked_Oxase-like_C"/>
</dbReference>
<dbReference type="InterPro" id="IPR016169">
    <property type="entry name" value="FAD-bd_PCMH_sub2"/>
</dbReference>
<dbReference type="SUPFAM" id="SSF56176">
    <property type="entry name" value="FAD-binding/transporter-associated domain-like"/>
    <property type="match status" value="1"/>
</dbReference>
<keyword evidence="2" id="KW-0285">Flavoprotein</keyword>
<evidence type="ECO:0000313" key="6">
    <source>
        <dbReference type="Proteomes" id="UP000218890"/>
    </source>
</evidence>
<evidence type="ECO:0000256" key="2">
    <source>
        <dbReference type="ARBA" id="ARBA00022630"/>
    </source>
</evidence>
<dbReference type="PROSITE" id="PS51387">
    <property type="entry name" value="FAD_PCMH"/>
    <property type="match status" value="1"/>
</dbReference>